<evidence type="ECO:0000256" key="13">
    <source>
        <dbReference type="ARBA" id="ARBA00048523"/>
    </source>
</evidence>
<evidence type="ECO:0000256" key="8">
    <source>
        <dbReference type="ARBA" id="ARBA00022801"/>
    </source>
</evidence>
<evidence type="ECO:0000256" key="1">
    <source>
        <dbReference type="ARBA" id="ARBA00001946"/>
    </source>
</evidence>
<dbReference type="InterPro" id="IPR023214">
    <property type="entry name" value="HAD_sf"/>
</dbReference>
<evidence type="ECO:0000313" key="15">
    <source>
        <dbReference type="EMBL" id="EEP68984.1"/>
    </source>
</evidence>
<dbReference type="SUPFAM" id="SSF56784">
    <property type="entry name" value="HAD-like"/>
    <property type="match status" value="1"/>
</dbReference>
<evidence type="ECO:0000256" key="7">
    <source>
        <dbReference type="ARBA" id="ARBA00022723"/>
    </source>
</evidence>
<feature type="active site" description="Nucleophile" evidence="14">
    <location>
        <position position="94"/>
    </location>
</feature>
<comment type="caution">
    <text evidence="15">The sequence shown here is derived from an EMBL/GenBank/DDBJ whole genome shotgun (WGS) entry which is preliminary data.</text>
</comment>
<dbReference type="PANTHER" id="PTHR43344">
    <property type="entry name" value="PHOSPHOSERINE PHOSPHATASE"/>
    <property type="match status" value="1"/>
</dbReference>
<dbReference type="GO" id="GO:0005737">
    <property type="term" value="C:cytoplasm"/>
    <property type="evidence" value="ECO:0007669"/>
    <property type="project" value="TreeGrafter"/>
</dbReference>
<dbReference type="GO" id="GO:0036424">
    <property type="term" value="F:L-phosphoserine phosphatase activity"/>
    <property type="evidence" value="ECO:0007669"/>
    <property type="project" value="InterPro"/>
</dbReference>
<comment type="catalytic activity">
    <reaction evidence="13">
        <text>O-phospho-D-serine + H2O = D-serine + phosphate</text>
        <dbReference type="Rhea" id="RHEA:24873"/>
        <dbReference type="ChEBI" id="CHEBI:15377"/>
        <dbReference type="ChEBI" id="CHEBI:35247"/>
        <dbReference type="ChEBI" id="CHEBI:43474"/>
        <dbReference type="ChEBI" id="CHEBI:58680"/>
        <dbReference type="EC" id="3.1.3.3"/>
    </reaction>
</comment>
<organism evidence="15 16">
    <name type="scientific">Kingella oralis ATCC 51147</name>
    <dbReference type="NCBI Taxonomy" id="629741"/>
    <lineage>
        <taxon>Bacteria</taxon>
        <taxon>Pseudomonadati</taxon>
        <taxon>Pseudomonadota</taxon>
        <taxon>Betaproteobacteria</taxon>
        <taxon>Neisseriales</taxon>
        <taxon>Neisseriaceae</taxon>
        <taxon>Kingella</taxon>
    </lineage>
</organism>
<comment type="cofactor">
    <cofactor evidence="1">
        <name>Mg(2+)</name>
        <dbReference type="ChEBI" id="CHEBI:18420"/>
    </cofactor>
</comment>
<keyword evidence="8 15" id="KW-0378">Hydrolase</keyword>
<sequence length="295" mass="32476">MLDFRLPHPRNPFIPIMPQTLILQSPHLARAALPISRHYFDLPATLPNDILRLPTHGDYPRLPAAAAAEFQQQQIDYALIPDTPFAALKLVVSDMDSTLITIECIDEIAASAGLKDQIAEITERAMQGELDFEQSLRHRVALLKGQPENQLAEVYEHKLALAQGAEEFIRDCQAHGIKFLLVSGGFTYFTERLKTRLGLDWAFANQLEIADGKLTGKVLGDVIDAQAKANLLNQYRQAIGATREQVLAIGDGANDIPMLQAAGFGIAYHAKPKTQAAASAAISHHGWEAVRRLFT</sequence>
<evidence type="ECO:0000256" key="10">
    <source>
        <dbReference type="ARBA" id="ARBA00023299"/>
    </source>
</evidence>
<protein>
    <recommendedName>
        <fullName evidence="5">Phosphoserine phosphatase</fullName>
        <ecNumber evidence="4">3.1.3.3</ecNumber>
    </recommendedName>
    <alternativeName>
        <fullName evidence="11">O-phosphoserine phosphohydrolase</fullName>
    </alternativeName>
</protein>
<keyword evidence="7" id="KW-0479">Metal-binding</keyword>
<dbReference type="Proteomes" id="UP000003009">
    <property type="component" value="Unassembled WGS sequence"/>
</dbReference>
<dbReference type="NCBIfam" id="TIGR01488">
    <property type="entry name" value="HAD-SF-IB"/>
    <property type="match status" value="1"/>
</dbReference>
<accession>C4GFH9</accession>
<dbReference type="SFLD" id="SFLDS00003">
    <property type="entry name" value="Haloacid_Dehalogenase"/>
    <property type="match status" value="1"/>
</dbReference>
<dbReference type="SFLD" id="SFLDG01137">
    <property type="entry name" value="C1.6.1:_Phosphoserine_Phosphat"/>
    <property type="match status" value="1"/>
</dbReference>
<comment type="pathway">
    <text evidence="2">Amino-acid biosynthesis; L-serine biosynthesis; L-serine from 3-phospho-D-glycerate: step 3/3.</text>
</comment>
<evidence type="ECO:0000256" key="2">
    <source>
        <dbReference type="ARBA" id="ARBA00005135"/>
    </source>
</evidence>
<dbReference type="PANTHER" id="PTHR43344:SF2">
    <property type="entry name" value="PHOSPHOSERINE PHOSPHATASE"/>
    <property type="match status" value="1"/>
</dbReference>
<evidence type="ECO:0000313" key="16">
    <source>
        <dbReference type="Proteomes" id="UP000003009"/>
    </source>
</evidence>
<dbReference type="SFLD" id="SFLDF00029">
    <property type="entry name" value="phosphoserine_phosphatase"/>
    <property type="match status" value="1"/>
</dbReference>
<evidence type="ECO:0000256" key="6">
    <source>
        <dbReference type="ARBA" id="ARBA00022605"/>
    </source>
</evidence>
<dbReference type="Gene3D" id="3.40.50.1000">
    <property type="entry name" value="HAD superfamily/HAD-like"/>
    <property type="match status" value="1"/>
</dbReference>
<keyword evidence="9" id="KW-0460">Magnesium</keyword>
<proteinExistence type="inferred from homology"/>
<comment type="catalytic activity">
    <reaction evidence="12">
        <text>O-phospho-L-serine + H2O = L-serine + phosphate</text>
        <dbReference type="Rhea" id="RHEA:21208"/>
        <dbReference type="ChEBI" id="CHEBI:15377"/>
        <dbReference type="ChEBI" id="CHEBI:33384"/>
        <dbReference type="ChEBI" id="CHEBI:43474"/>
        <dbReference type="ChEBI" id="CHEBI:57524"/>
        <dbReference type="EC" id="3.1.3.3"/>
    </reaction>
</comment>
<dbReference type="EC" id="3.1.3.3" evidence="4"/>
<dbReference type="EMBL" id="ACJW02000002">
    <property type="protein sequence ID" value="EEP68984.1"/>
    <property type="molecule type" value="Genomic_DNA"/>
</dbReference>
<dbReference type="InterPro" id="IPR004469">
    <property type="entry name" value="PSP"/>
</dbReference>
<evidence type="ECO:0000256" key="12">
    <source>
        <dbReference type="ARBA" id="ARBA00048138"/>
    </source>
</evidence>
<dbReference type="CDD" id="cd07500">
    <property type="entry name" value="HAD_PSP"/>
    <property type="match status" value="1"/>
</dbReference>
<reference evidence="15" key="1">
    <citation type="submission" date="2009-04" db="EMBL/GenBank/DDBJ databases">
        <authorList>
            <person name="Weinstock G."/>
            <person name="Sodergren E."/>
            <person name="Clifton S."/>
            <person name="Fulton L."/>
            <person name="Fulton B."/>
            <person name="Courtney L."/>
            <person name="Fronick C."/>
            <person name="Harrison M."/>
            <person name="Strong C."/>
            <person name="Farmer C."/>
            <person name="Delahaunty K."/>
            <person name="Markovic C."/>
            <person name="Hall O."/>
            <person name="Minx P."/>
            <person name="Tomlinson C."/>
            <person name="Mitreva M."/>
            <person name="Nelson J."/>
            <person name="Hou S."/>
            <person name="Wollam A."/>
            <person name="Pepin K.H."/>
            <person name="Johnson M."/>
            <person name="Bhonagiri V."/>
            <person name="Nash W.E."/>
            <person name="Warren W."/>
            <person name="Chinwalla A."/>
            <person name="Mardis E.R."/>
            <person name="Wilson R.K."/>
        </authorList>
    </citation>
    <scope>NUCLEOTIDE SEQUENCE [LARGE SCALE GENOMIC DNA]</scope>
    <source>
        <strain evidence="15">ATCC 51147</strain>
    </source>
</reference>
<dbReference type="GO" id="GO:0000287">
    <property type="term" value="F:magnesium ion binding"/>
    <property type="evidence" value="ECO:0007669"/>
    <property type="project" value="TreeGrafter"/>
</dbReference>
<dbReference type="GO" id="GO:0006564">
    <property type="term" value="P:L-serine biosynthetic process"/>
    <property type="evidence" value="ECO:0007669"/>
    <property type="project" value="UniProtKB-KW"/>
</dbReference>
<comment type="similarity">
    <text evidence="3">Belongs to the HAD-like hydrolase superfamily. SerB family.</text>
</comment>
<dbReference type="AlphaFoldDB" id="C4GFH9"/>
<name>C4GFH9_9NEIS</name>
<gene>
    <name evidence="15" type="primary">serB</name>
    <name evidence="15" type="ORF">GCWU000324_00895</name>
</gene>
<keyword evidence="16" id="KW-1185">Reference proteome</keyword>
<evidence type="ECO:0000256" key="5">
    <source>
        <dbReference type="ARBA" id="ARBA00015196"/>
    </source>
</evidence>
<dbReference type="HOGENOM" id="CLU_036368_4_0_4"/>
<evidence type="ECO:0000256" key="14">
    <source>
        <dbReference type="PIRSR" id="PIRSR604469-1"/>
    </source>
</evidence>
<dbReference type="Pfam" id="PF00702">
    <property type="entry name" value="Hydrolase"/>
    <property type="match status" value="1"/>
</dbReference>
<keyword evidence="10" id="KW-0718">Serine biosynthesis</keyword>
<keyword evidence="6" id="KW-0028">Amino-acid biosynthesis</keyword>
<dbReference type="UniPathway" id="UPA00135">
    <property type="reaction ID" value="UER00198"/>
</dbReference>
<feature type="active site" description="Proton donor" evidence="14">
    <location>
        <position position="96"/>
    </location>
</feature>
<evidence type="ECO:0000256" key="9">
    <source>
        <dbReference type="ARBA" id="ARBA00022842"/>
    </source>
</evidence>
<dbReference type="InterPro" id="IPR050582">
    <property type="entry name" value="HAD-like_SerB"/>
</dbReference>
<evidence type="ECO:0000256" key="4">
    <source>
        <dbReference type="ARBA" id="ARBA00012640"/>
    </source>
</evidence>
<evidence type="ECO:0000256" key="11">
    <source>
        <dbReference type="ARBA" id="ARBA00031693"/>
    </source>
</evidence>
<dbReference type="STRING" id="629741.GCWU000324_00895"/>
<dbReference type="InterPro" id="IPR036412">
    <property type="entry name" value="HAD-like_sf"/>
</dbReference>
<dbReference type="NCBIfam" id="TIGR00338">
    <property type="entry name" value="serB"/>
    <property type="match status" value="1"/>
</dbReference>
<evidence type="ECO:0000256" key="3">
    <source>
        <dbReference type="ARBA" id="ARBA00009184"/>
    </source>
</evidence>
<dbReference type="SFLD" id="SFLDG01136">
    <property type="entry name" value="C1.6:_Phosphoserine_Phosphatas"/>
    <property type="match status" value="1"/>
</dbReference>